<dbReference type="InterPro" id="IPR051859">
    <property type="entry name" value="DCAF"/>
</dbReference>
<reference evidence="5" key="1">
    <citation type="journal article" date="2019" name="G3 (Bethesda)">
        <title>Genome Assemblies of Two Rare Opportunistic Yeast Pathogens: Diutina rugosa (syn. Candida rugosa) and Trichomonascus ciferrii (syn. Candida ciferrii).</title>
        <authorList>
            <person name="Mixao V."/>
            <person name="Saus E."/>
            <person name="Hansen A.P."/>
            <person name="Lass-Florl C."/>
            <person name="Gabaldon T."/>
        </authorList>
    </citation>
    <scope>NUCLEOTIDE SEQUENCE</scope>
    <source>
        <strain evidence="5">CBS 4856</strain>
    </source>
</reference>
<feature type="repeat" description="WD" evidence="3">
    <location>
        <begin position="339"/>
        <end position="380"/>
    </location>
</feature>
<dbReference type="PANTHER" id="PTHR19847">
    <property type="entry name" value="DDB1- AND CUL4-ASSOCIATED FACTOR 11"/>
    <property type="match status" value="1"/>
</dbReference>
<evidence type="ECO:0000256" key="2">
    <source>
        <dbReference type="ARBA" id="ARBA00022737"/>
    </source>
</evidence>
<evidence type="ECO:0000256" key="4">
    <source>
        <dbReference type="SAM" id="MobiDB-lite"/>
    </source>
</evidence>
<organism evidence="5 6">
    <name type="scientific">Trichomonascus ciferrii</name>
    <dbReference type="NCBI Taxonomy" id="44093"/>
    <lineage>
        <taxon>Eukaryota</taxon>
        <taxon>Fungi</taxon>
        <taxon>Dikarya</taxon>
        <taxon>Ascomycota</taxon>
        <taxon>Saccharomycotina</taxon>
        <taxon>Dipodascomycetes</taxon>
        <taxon>Dipodascales</taxon>
        <taxon>Trichomonascaceae</taxon>
        <taxon>Trichomonascus</taxon>
        <taxon>Trichomonascus ciferrii complex</taxon>
    </lineage>
</organism>
<dbReference type="Pfam" id="PF00400">
    <property type="entry name" value="WD40"/>
    <property type="match status" value="3"/>
</dbReference>
<dbReference type="InterPro" id="IPR001680">
    <property type="entry name" value="WD40_rpt"/>
</dbReference>
<dbReference type="PRINTS" id="PR00320">
    <property type="entry name" value="GPROTEINBRPT"/>
</dbReference>
<dbReference type="Proteomes" id="UP000761534">
    <property type="component" value="Unassembled WGS sequence"/>
</dbReference>
<dbReference type="InterPro" id="IPR019775">
    <property type="entry name" value="WD40_repeat_CS"/>
</dbReference>
<dbReference type="GO" id="GO:0043161">
    <property type="term" value="P:proteasome-mediated ubiquitin-dependent protein catabolic process"/>
    <property type="evidence" value="ECO:0007669"/>
    <property type="project" value="TreeGrafter"/>
</dbReference>
<proteinExistence type="predicted"/>
<dbReference type="PROSITE" id="PS50294">
    <property type="entry name" value="WD_REPEATS_REGION"/>
    <property type="match status" value="1"/>
</dbReference>
<dbReference type="PROSITE" id="PS50082">
    <property type="entry name" value="WD_REPEATS_2"/>
    <property type="match status" value="2"/>
</dbReference>
<evidence type="ECO:0000256" key="1">
    <source>
        <dbReference type="ARBA" id="ARBA00022574"/>
    </source>
</evidence>
<dbReference type="InterPro" id="IPR020472">
    <property type="entry name" value="WD40_PAC1"/>
</dbReference>
<accession>A0A642VEK5</accession>
<evidence type="ECO:0000256" key="3">
    <source>
        <dbReference type="PROSITE-ProRule" id="PRU00221"/>
    </source>
</evidence>
<evidence type="ECO:0000313" key="6">
    <source>
        <dbReference type="Proteomes" id="UP000761534"/>
    </source>
</evidence>
<dbReference type="SUPFAM" id="SSF50978">
    <property type="entry name" value="WD40 repeat-like"/>
    <property type="match status" value="1"/>
</dbReference>
<sequence length="584" mass="64893">MDLNGVEWPSPWEVSSEDDEDYVPPADGMDYEEDVDDFARVEVLSDEELDYYSDEEEDVYNADVGNAEGYSRAKRNLMLTALKQREGMMKSMKAGDFGPLACKQATAMEKNDTGVNKSHAWLHKHMKRQFGTVGSEDGYIGGQWLQSVCVPSDPCSGVKFYENSIYGGKFSPSGSEFFNISQGFQLHLYDTTDVHQPKFKQVFDFLGSETWTLTDCEMSSDESWVAFSSLTPDVTIYQSHSDPDSGVSVAVNGAHRQREPIYCLKGSPGGHTIYAGTGAHNVRSVDCHRGLSSLVGSHEGDVNGLGSVGPSVIVSGGDDCKLRVWDVRMRPSGRCIGGFLGHTEGITGVDVREDGRHIISNCKDQSIKLWDLRQGLSTSKEVNEYDPLDTSTVYDYRLYRYPGPRALGRHEDRSLMTYFGHVVHQSLVRCHFSPSHSTGQQYITSGSADGCVYIWKLDGTLIRRLRPTSKITKGHEIRDNHEQHALRAFSMADTNDMYQLNAINVNMIKEACWHPYEPVIYASAWISPSRMNLGQFHDGSAGALIIMPFAEELEGLYPSGIIDPLSQKAPNGRVWLDPNVLADA</sequence>
<feature type="region of interest" description="Disordered" evidence="4">
    <location>
        <begin position="1"/>
        <end position="31"/>
    </location>
</feature>
<dbReference type="PANTHER" id="PTHR19847:SF7">
    <property type="entry name" value="DDB1- AND CUL4-ASSOCIATED FACTOR 11"/>
    <property type="match status" value="1"/>
</dbReference>
<dbReference type="AlphaFoldDB" id="A0A642VEK5"/>
<name>A0A642VEK5_9ASCO</name>
<dbReference type="Gene3D" id="2.130.10.10">
    <property type="entry name" value="YVTN repeat-like/Quinoprotein amine dehydrogenase"/>
    <property type="match status" value="1"/>
</dbReference>
<gene>
    <name evidence="5" type="ORF">TRICI_000020</name>
</gene>
<dbReference type="EMBL" id="SWFS01000007">
    <property type="protein sequence ID" value="KAA8917818.1"/>
    <property type="molecule type" value="Genomic_DNA"/>
</dbReference>
<dbReference type="OrthoDB" id="63070at2759"/>
<dbReference type="PROSITE" id="PS00678">
    <property type="entry name" value="WD_REPEATS_1"/>
    <property type="match status" value="1"/>
</dbReference>
<comment type="caution">
    <text evidence="5">The sequence shown here is derived from an EMBL/GenBank/DDBJ whole genome shotgun (WGS) entry which is preliminary data.</text>
</comment>
<keyword evidence="6" id="KW-1185">Reference proteome</keyword>
<feature type="repeat" description="WD" evidence="3">
    <location>
        <begin position="295"/>
        <end position="328"/>
    </location>
</feature>
<dbReference type="VEuPathDB" id="FungiDB:TRICI_000020"/>
<keyword evidence="1 3" id="KW-0853">WD repeat</keyword>
<protein>
    <submittedName>
        <fullName evidence="5">Uncharacterized protein</fullName>
    </submittedName>
</protein>
<dbReference type="InterPro" id="IPR015943">
    <property type="entry name" value="WD40/YVTN_repeat-like_dom_sf"/>
</dbReference>
<dbReference type="SMART" id="SM00320">
    <property type="entry name" value="WD40"/>
    <property type="match status" value="5"/>
</dbReference>
<keyword evidence="2" id="KW-0677">Repeat</keyword>
<evidence type="ECO:0000313" key="5">
    <source>
        <dbReference type="EMBL" id="KAA8917818.1"/>
    </source>
</evidence>
<dbReference type="GO" id="GO:0080008">
    <property type="term" value="C:Cul4-RING E3 ubiquitin ligase complex"/>
    <property type="evidence" value="ECO:0007669"/>
    <property type="project" value="TreeGrafter"/>
</dbReference>
<dbReference type="InterPro" id="IPR036322">
    <property type="entry name" value="WD40_repeat_dom_sf"/>
</dbReference>